<dbReference type="HAMAP" id="MF_00109">
    <property type="entry name" value="Shikimate_kinase"/>
    <property type="match status" value="1"/>
</dbReference>
<gene>
    <name evidence="11 12" type="primary">aroK</name>
    <name evidence="12" type="ORF">CLOACE_13370</name>
</gene>
<keyword evidence="11" id="KW-0963">Cytoplasm</keyword>
<dbReference type="EMBL" id="LZFO01000016">
    <property type="protein sequence ID" value="OFI06082.1"/>
    <property type="molecule type" value="Genomic_DNA"/>
</dbReference>
<dbReference type="EC" id="2.7.1.71" evidence="3 11"/>
<evidence type="ECO:0000313" key="12">
    <source>
        <dbReference type="EMBL" id="OFI06082.1"/>
    </source>
</evidence>
<dbReference type="CDD" id="cd00464">
    <property type="entry name" value="SK"/>
    <property type="match status" value="1"/>
</dbReference>
<comment type="subunit">
    <text evidence="11">Monomer.</text>
</comment>
<keyword evidence="8 11" id="KW-0067">ATP-binding</keyword>
<feature type="binding site" evidence="11">
    <location>
        <position position="121"/>
    </location>
    <ligand>
        <name>ATP</name>
        <dbReference type="ChEBI" id="CHEBI:30616"/>
    </ligand>
</feature>
<proteinExistence type="inferred from homology"/>
<dbReference type="RefSeq" id="WP_070110326.1">
    <property type="nucleotide sequence ID" value="NZ_LZFO01000016.1"/>
</dbReference>
<dbReference type="OrthoDB" id="9800332at2"/>
<keyword evidence="4 11" id="KW-0028">Amino-acid biosynthesis</keyword>
<feature type="binding site" evidence="11">
    <location>
        <position position="84"/>
    </location>
    <ligand>
        <name>substrate</name>
    </ligand>
</feature>
<dbReference type="AlphaFoldDB" id="A0A1E8EYM8"/>
<comment type="similarity">
    <text evidence="2 11">Belongs to the shikimate kinase family.</text>
</comment>
<comment type="subcellular location">
    <subcellularLocation>
        <location evidence="11">Cytoplasm</location>
    </subcellularLocation>
</comment>
<dbReference type="PANTHER" id="PTHR21087">
    <property type="entry name" value="SHIKIMATE KINASE"/>
    <property type="match status" value="1"/>
</dbReference>
<evidence type="ECO:0000256" key="2">
    <source>
        <dbReference type="ARBA" id="ARBA00006997"/>
    </source>
</evidence>
<dbReference type="InterPro" id="IPR000623">
    <property type="entry name" value="Shikimate_kinase/TSH1"/>
</dbReference>
<evidence type="ECO:0000256" key="1">
    <source>
        <dbReference type="ARBA" id="ARBA00004842"/>
    </source>
</evidence>
<evidence type="ECO:0000256" key="10">
    <source>
        <dbReference type="ARBA" id="ARBA00048567"/>
    </source>
</evidence>
<evidence type="ECO:0000313" key="13">
    <source>
        <dbReference type="Proteomes" id="UP000175744"/>
    </source>
</evidence>
<keyword evidence="5 11" id="KW-0808">Transferase</keyword>
<dbReference type="GO" id="GO:0008652">
    <property type="term" value="P:amino acid biosynthetic process"/>
    <property type="evidence" value="ECO:0007669"/>
    <property type="project" value="UniProtKB-KW"/>
</dbReference>
<evidence type="ECO:0000256" key="9">
    <source>
        <dbReference type="ARBA" id="ARBA00023141"/>
    </source>
</evidence>
<dbReference type="InterPro" id="IPR031322">
    <property type="entry name" value="Shikimate/glucono_kinase"/>
</dbReference>
<comment type="cofactor">
    <cofactor evidence="11">
        <name>Mg(2+)</name>
        <dbReference type="ChEBI" id="CHEBI:18420"/>
    </cofactor>
    <text evidence="11">Binds 1 Mg(2+) ion per subunit.</text>
</comment>
<dbReference type="Proteomes" id="UP000175744">
    <property type="component" value="Unassembled WGS sequence"/>
</dbReference>
<keyword evidence="13" id="KW-1185">Reference proteome</keyword>
<evidence type="ECO:0000256" key="7">
    <source>
        <dbReference type="ARBA" id="ARBA00022777"/>
    </source>
</evidence>
<dbReference type="GO" id="GO:0005524">
    <property type="term" value="F:ATP binding"/>
    <property type="evidence" value="ECO:0007669"/>
    <property type="project" value="UniProtKB-UniRule"/>
</dbReference>
<comment type="catalytic activity">
    <reaction evidence="10 11">
        <text>shikimate + ATP = 3-phosphoshikimate + ADP + H(+)</text>
        <dbReference type="Rhea" id="RHEA:13121"/>
        <dbReference type="ChEBI" id="CHEBI:15378"/>
        <dbReference type="ChEBI" id="CHEBI:30616"/>
        <dbReference type="ChEBI" id="CHEBI:36208"/>
        <dbReference type="ChEBI" id="CHEBI:145989"/>
        <dbReference type="ChEBI" id="CHEBI:456216"/>
        <dbReference type="EC" id="2.7.1.71"/>
    </reaction>
</comment>
<dbReference type="GO" id="GO:0009423">
    <property type="term" value="P:chorismate biosynthetic process"/>
    <property type="evidence" value="ECO:0007669"/>
    <property type="project" value="UniProtKB-UniRule"/>
</dbReference>
<dbReference type="PROSITE" id="PS01128">
    <property type="entry name" value="SHIKIMATE_KINASE"/>
    <property type="match status" value="1"/>
</dbReference>
<reference evidence="12 13" key="1">
    <citation type="submission" date="2016-06" db="EMBL/GenBank/DDBJ databases">
        <title>Genome sequence of Clostridium acetireducens DSM 10703.</title>
        <authorList>
            <person name="Poehlein A."/>
            <person name="Fluechter S."/>
            <person name="Duerre P."/>
            <person name="Daniel R."/>
        </authorList>
    </citation>
    <scope>NUCLEOTIDE SEQUENCE [LARGE SCALE GENOMIC DNA]</scope>
    <source>
        <strain evidence="12 13">DSM 10703</strain>
    </source>
</reference>
<keyword evidence="9 11" id="KW-0057">Aromatic amino acid biosynthesis</keyword>
<dbReference type="UniPathway" id="UPA00053">
    <property type="reaction ID" value="UER00088"/>
</dbReference>
<organism evidence="12 13">
    <name type="scientific">Clostridium acetireducens DSM 10703</name>
    <dbReference type="NCBI Taxonomy" id="1121290"/>
    <lineage>
        <taxon>Bacteria</taxon>
        <taxon>Bacillati</taxon>
        <taxon>Bacillota</taxon>
        <taxon>Clostridia</taxon>
        <taxon>Eubacteriales</taxon>
        <taxon>Clostridiaceae</taxon>
        <taxon>Clostridium</taxon>
    </lineage>
</organism>
<evidence type="ECO:0000256" key="8">
    <source>
        <dbReference type="ARBA" id="ARBA00022840"/>
    </source>
</evidence>
<dbReference type="InterPro" id="IPR027417">
    <property type="entry name" value="P-loop_NTPase"/>
</dbReference>
<dbReference type="GO" id="GO:0004765">
    <property type="term" value="F:shikimate kinase activity"/>
    <property type="evidence" value="ECO:0007669"/>
    <property type="project" value="UniProtKB-UniRule"/>
</dbReference>
<feature type="binding site" evidence="11">
    <location>
        <position position="62"/>
    </location>
    <ligand>
        <name>substrate</name>
    </ligand>
</feature>
<dbReference type="STRING" id="1121290.CLAOCE_13370"/>
<comment type="caution">
    <text evidence="11">Lacks conserved residue(s) required for the propagation of feature annotation.</text>
</comment>
<sequence length="171" mass="19508">MKNININKNIVLIGTPGAGKSTIGDILAKNINLPFYDVDSYIENKQGKSINNIFEKGEEYFRNIESESIKEIIKKTPSVIATGGGVVKIPENMKVLKENSIIIFINRPVDNIAKDIDVSTRPLLAGNVSKIYELYKERYDLYKKYCDYEVFNNKDVNYAINKIYDILEVIF</sequence>
<feature type="binding site" evidence="11">
    <location>
        <position position="21"/>
    </location>
    <ligand>
        <name>Mg(2+)</name>
        <dbReference type="ChEBI" id="CHEBI:18420"/>
    </ligand>
</feature>
<name>A0A1E8EYM8_9CLOT</name>
<keyword evidence="6 11" id="KW-0547">Nucleotide-binding</keyword>
<protein>
    <recommendedName>
        <fullName evidence="3 11">Shikimate kinase</fullName>
        <shortName evidence="11">SK</shortName>
        <ecNumber evidence="3 11">2.7.1.71</ecNumber>
    </recommendedName>
</protein>
<evidence type="ECO:0000256" key="6">
    <source>
        <dbReference type="ARBA" id="ARBA00022741"/>
    </source>
</evidence>
<comment type="caution">
    <text evidence="12">The sequence shown here is derived from an EMBL/GenBank/DDBJ whole genome shotgun (WGS) entry which is preliminary data.</text>
</comment>
<dbReference type="PRINTS" id="PR01100">
    <property type="entry name" value="SHIKIMTKNASE"/>
</dbReference>
<feature type="binding site" evidence="11">
    <location>
        <position position="39"/>
    </location>
    <ligand>
        <name>substrate</name>
    </ligand>
</feature>
<evidence type="ECO:0000256" key="3">
    <source>
        <dbReference type="ARBA" id="ARBA00012154"/>
    </source>
</evidence>
<keyword evidence="11" id="KW-0460">Magnesium</keyword>
<dbReference type="Gene3D" id="3.40.50.300">
    <property type="entry name" value="P-loop containing nucleotide triphosphate hydrolases"/>
    <property type="match status" value="1"/>
</dbReference>
<keyword evidence="11" id="KW-0479">Metal-binding</keyword>
<dbReference type="SUPFAM" id="SSF52540">
    <property type="entry name" value="P-loop containing nucleoside triphosphate hydrolases"/>
    <property type="match status" value="1"/>
</dbReference>
<evidence type="ECO:0000256" key="11">
    <source>
        <dbReference type="HAMAP-Rule" id="MF_00109"/>
    </source>
</evidence>
<feature type="binding site" evidence="11">
    <location>
        <begin position="17"/>
        <end position="22"/>
    </location>
    <ligand>
        <name>ATP</name>
        <dbReference type="ChEBI" id="CHEBI:30616"/>
    </ligand>
</feature>
<dbReference type="Pfam" id="PF01202">
    <property type="entry name" value="SKI"/>
    <property type="match status" value="1"/>
</dbReference>
<keyword evidence="7 11" id="KW-0418">Kinase</keyword>
<evidence type="ECO:0000256" key="5">
    <source>
        <dbReference type="ARBA" id="ARBA00022679"/>
    </source>
</evidence>
<accession>A0A1E8EYM8</accession>
<dbReference type="GO" id="GO:0009073">
    <property type="term" value="P:aromatic amino acid family biosynthetic process"/>
    <property type="evidence" value="ECO:0007669"/>
    <property type="project" value="UniProtKB-KW"/>
</dbReference>
<dbReference type="GO" id="GO:0005829">
    <property type="term" value="C:cytosol"/>
    <property type="evidence" value="ECO:0007669"/>
    <property type="project" value="TreeGrafter"/>
</dbReference>
<dbReference type="GO" id="GO:0000287">
    <property type="term" value="F:magnesium ion binding"/>
    <property type="evidence" value="ECO:0007669"/>
    <property type="project" value="UniProtKB-UniRule"/>
</dbReference>
<feature type="binding site" evidence="11">
    <location>
        <position position="138"/>
    </location>
    <ligand>
        <name>substrate</name>
    </ligand>
</feature>
<evidence type="ECO:0000256" key="4">
    <source>
        <dbReference type="ARBA" id="ARBA00022605"/>
    </source>
</evidence>
<comment type="function">
    <text evidence="11">Catalyzes the specific phosphorylation of the 3-hydroxyl group of shikimic acid using ATP as a cosubstrate.</text>
</comment>
<comment type="pathway">
    <text evidence="1 11">Metabolic intermediate biosynthesis; chorismate biosynthesis; chorismate from D-erythrose 4-phosphate and phosphoenolpyruvate: step 5/7.</text>
</comment>
<dbReference type="InterPro" id="IPR023000">
    <property type="entry name" value="Shikimate_kinase_CS"/>
</dbReference>
<dbReference type="PANTHER" id="PTHR21087:SF16">
    <property type="entry name" value="SHIKIMATE KINASE 1, CHLOROPLASTIC"/>
    <property type="match status" value="1"/>
</dbReference>